<accession>A0A8T1M059</accession>
<comment type="caution">
    <text evidence="1">The sequence shown here is derived from an EMBL/GenBank/DDBJ whole genome shotgun (WGS) entry which is preliminary data.</text>
</comment>
<evidence type="ECO:0000313" key="2">
    <source>
        <dbReference type="Proteomes" id="UP000286415"/>
    </source>
</evidence>
<reference evidence="1 2" key="1">
    <citation type="journal article" date="2018" name="Biotechnol. Adv.">
        <title>Improved genomic resources and new bioinformatic workflow for the carcinogenic parasite Clonorchis sinensis: Biotechnological implications.</title>
        <authorList>
            <person name="Wang D."/>
            <person name="Korhonen P.K."/>
            <person name="Gasser R.B."/>
            <person name="Young N.D."/>
        </authorList>
    </citation>
    <scope>NUCLEOTIDE SEQUENCE [LARGE SCALE GENOMIC DNA]</scope>
    <source>
        <strain evidence="1">Cs-k2</strain>
    </source>
</reference>
<name>A0A8T1M059_CLOSI</name>
<dbReference type="AlphaFoldDB" id="A0A8T1M059"/>
<dbReference type="EMBL" id="NIRI02000056">
    <property type="protein sequence ID" value="KAG5442754.1"/>
    <property type="molecule type" value="Genomic_DNA"/>
</dbReference>
<keyword evidence="2" id="KW-1185">Reference proteome</keyword>
<reference evidence="1 2" key="2">
    <citation type="journal article" date="2021" name="Genomics">
        <title>High-quality reference genome for Clonorchis sinensis.</title>
        <authorList>
            <person name="Young N.D."/>
            <person name="Stroehlein A.J."/>
            <person name="Kinkar L."/>
            <person name="Wang T."/>
            <person name="Sohn W.M."/>
            <person name="Chang B.C.H."/>
            <person name="Kaur P."/>
            <person name="Weisz D."/>
            <person name="Dudchenko O."/>
            <person name="Aiden E.L."/>
            <person name="Korhonen P.K."/>
            <person name="Gasser R.B."/>
        </authorList>
    </citation>
    <scope>NUCLEOTIDE SEQUENCE [LARGE SCALE GENOMIC DNA]</scope>
    <source>
        <strain evidence="1">Cs-k2</strain>
    </source>
</reference>
<organism evidence="1 2">
    <name type="scientific">Clonorchis sinensis</name>
    <name type="common">Chinese liver fluke</name>
    <dbReference type="NCBI Taxonomy" id="79923"/>
    <lineage>
        <taxon>Eukaryota</taxon>
        <taxon>Metazoa</taxon>
        <taxon>Spiralia</taxon>
        <taxon>Lophotrochozoa</taxon>
        <taxon>Platyhelminthes</taxon>
        <taxon>Trematoda</taxon>
        <taxon>Digenea</taxon>
        <taxon>Opisthorchiida</taxon>
        <taxon>Opisthorchiata</taxon>
        <taxon>Opisthorchiidae</taxon>
        <taxon>Clonorchis</taxon>
    </lineage>
</organism>
<sequence>MIQHAGPQEVQPFAFLPPINQTTGTSIADYDQLPQATVLNLDAPTLQQTEFPEGLVTSRAEYPAEIASSDEEVFQPSTLVGDGPWQCMTQSTILGRKSSMDQLPNQLCKNS</sequence>
<evidence type="ECO:0000313" key="1">
    <source>
        <dbReference type="EMBL" id="KAG5442754.1"/>
    </source>
</evidence>
<gene>
    <name evidence="1" type="ORF">CSKR_202632</name>
</gene>
<proteinExistence type="predicted"/>
<protein>
    <submittedName>
        <fullName evidence="1">Uncharacterized protein</fullName>
    </submittedName>
</protein>
<dbReference type="Proteomes" id="UP000286415">
    <property type="component" value="Unassembled WGS sequence"/>
</dbReference>